<protein>
    <recommendedName>
        <fullName evidence="1">Transposase (putative) gypsy type domain-containing protein</fullName>
    </recommendedName>
</protein>
<dbReference type="PANTHER" id="PTHR31099">
    <property type="entry name" value="OS06G0165300 PROTEIN"/>
    <property type="match status" value="1"/>
</dbReference>
<accession>A0A2Z6N0T0</accession>
<feature type="domain" description="Transposase (putative) gypsy type" evidence="1">
    <location>
        <begin position="88"/>
        <end position="146"/>
    </location>
</feature>
<dbReference type="AlphaFoldDB" id="A0A2Z6N0T0"/>
<evidence type="ECO:0000313" key="3">
    <source>
        <dbReference type="Proteomes" id="UP000242715"/>
    </source>
</evidence>
<reference evidence="3" key="1">
    <citation type="journal article" date="2017" name="Front. Plant Sci.">
        <title>Climate Clever Clovers: New Paradigm to Reduce the Environmental Footprint of Ruminants by Breeding Low Methanogenic Forages Utilizing Haplotype Variation.</title>
        <authorList>
            <person name="Kaur P."/>
            <person name="Appels R."/>
            <person name="Bayer P.E."/>
            <person name="Keeble-Gagnere G."/>
            <person name="Wang J."/>
            <person name="Hirakawa H."/>
            <person name="Shirasawa K."/>
            <person name="Vercoe P."/>
            <person name="Stefanova K."/>
            <person name="Durmic Z."/>
            <person name="Nichols P."/>
            <person name="Revell C."/>
            <person name="Isobe S.N."/>
            <person name="Edwards D."/>
            <person name="Erskine W."/>
        </authorList>
    </citation>
    <scope>NUCLEOTIDE SEQUENCE [LARGE SCALE GENOMIC DNA]</scope>
    <source>
        <strain evidence="3">cv. Daliak</strain>
    </source>
</reference>
<dbReference type="InterPro" id="IPR007321">
    <property type="entry name" value="Transposase_28"/>
</dbReference>
<dbReference type="PANTHER" id="PTHR31099:SF49">
    <property type="entry name" value="MYOSIN HEAVY CHAIN-LIKE PROTEIN"/>
    <property type="match status" value="1"/>
</dbReference>
<dbReference type="Pfam" id="PF04195">
    <property type="entry name" value="Transposase_28"/>
    <property type="match status" value="1"/>
</dbReference>
<name>A0A2Z6N0T0_TRISU</name>
<evidence type="ECO:0000313" key="2">
    <source>
        <dbReference type="EMBL" id="GAU22737.1"/>
    </source>
</evidence>
<proteinExistence type="predicted"/>
<sequence length="520" mass="59392">MADIEELVESHRLVDTITNPKLAWVAPKPRGIASAFVQGDPNIHSIVEERGEGEPVNWEAYMPAEGKRICSEFSAGGFAMYEFIFKELRFRLPFSELCVGVFKTLRLAPSQLYPNLMAFIRAFELLCDYLNVEPTLPLFFRVFKIQRQTVKGKQSWVSLKHRQKLFRMFVYFVRGFKERYYVVKPMSPAARATLYETRTVLGEQGVPVPGEVPRFPLCWTDKHYAQPTEFYLTRDDMFSPNKQVDFERLKAYVASFLPCSDSARLIPRSRNLLPLEGLEVDKAADFNVSFYDCFGPVCEAKGCLPGSGMRSVQDNFVRGLSLSVSLWVLDGCKVVLCVDFGEECAKRFVNKLCALSVATTWGIPKRHRISLLKKRRILNKVISGSRPMMSIPHHENGHGDDRDLSSWGGASNTLLAAPFWRGSDPRDVFEQDVCPFVVFSWNMLKMLKPTSSRLPALSYTRQRDFFALITQDQRLPCSDYTRSETSLFKHTSSRLPALSHTRQRDFLAPTLSRRLLCSNH</sequence>
<dbReference type="Proteomes" id="UP000242715">
    <property type="component" value="Unassembled WGS sequence"/>
</dbReference>
<gene>
    <name evidence="2" type="ORF">TSUD_138610</name>
</gene>
<evidence type="ECO:0000259" key="1">
    <source>
        <dbReference type="Pfam" id="PF04195"/>
    </source>
</evidence>
<keyword evidence="3" id="KW-1185">Reference proteome</keyword>
<dbReference type="EMBL" id="DF973252">
    <property type="protein sequence ID" value="GAU22737.1"/>
    <property type="molecule type" value="Genomic_DNA"/>
</dbReference>
<organism evidence="2 3">
    <name type="scientific">Trifolium subterraneum</name>
    <name type="common">Subterranean clover</name>
    <dbReference type="NCBI Taxonomy" id="3900"/>
    <lineage>
        <taxon>Eukaryota</taxon>
        <taxon>Viridiplantae</taxon>
        <taxon>Streptophyta</taxon>
        <taxon>Embryophyta</taxon>
        <taxon>Tracheophyta</taxon>
        <taxon>Spermatophyta</taxon>
        <taxon>Magnoliopsida</taxon>
        <taxon>eudicotyledons</taxon>
        <taxon>Gunneridae</taxon>
        <taxon>Pentapetalae</taxon>
        <taxon>rosids</taxon>
        <taxon>fabids</taxon>
        <taxon>Fabales</taxon>
        <taxon>Fabaceae</taxon>
        <taxon>Papilionoideae</taxon>
        <taxon>50 kb inversion clade</taxon>
        <taxon>NPAAA clade</taxon>
        <taxon>Hologalegina</taxon>
        <taxon>IRL clade</taxon>
        <taxon>Trifolieae</taxon>
        <taxon>Trifolium</taxon>
    </lineage>
</organism>
<dbReference type="OrthoDB" id="1434603at2759"/>